<dbReference type="AlphaFoldDB" id="A0A8J6MD65"/>
<sequence length="137" mass="15348">MADKQPYLDALRELLAYELPPDVRERVTFLLGNPGASAYELRSACRRAAERTVLSYPRSEIVWHPTVDAALCTGCGRCFDFCPQQVYEMADGLSSVKRPERCVILCSECAPLCPAGAVTFPPQTSYHEFLKPREEEC</sequence>
<dbReference type="Gene3D" id="3.30.70.20">
    <property type="match status" value="1"/>
</dbReference>
<dbReference type="GO" id="GO:0046872">
    <property type="term" value="F:metal ion binding"/>
    <property type="evidence" value="ECO:0007669"/>
    <property type="project" value="UniProtKB-KW"/>
</dbReference>
<dbReference type="PROSITE" id="PS51379">
    <property type="entry name" value="4FE4S_FER_2"/>
    <property type="match status" value="2"/>
</dbReference>
<name>A0A8J6MD65_9FIRM</name>
<keyword evidence="3" id="KW-0408">Iron</keyword>
<dbReference type="InterPro" id="IPR017896">
    <property type="entry name" value="4Fe4S_Fe-S-bd"/>
</dbReference>
<dbReference type="InterPro" id="IPR050572">
    <property type="entry name" value="Fe-S_Ferredoxin"/>
</dbReference>
<keyword evidence="4" id="KW-0411">Iron-sulfur</keyword>
<evidence type="ECO:0000256" key="1">
    <source>
        <dbReference type="ARBA" id="ARBA00022485"/>
    </source>
</evidence>
<dbReference type="PROSITE" id="PS00198">
    <property type="entry name" value="4FE4S_FER_1"/>
    <property type="match status" value="1"/>
</dbReference>
<dbReference type="RefSeq" id="WP_173023484.1">
    <property type="nucleotide sequence ID" value="NZ_JACOPQ010000006.1"/>
</dbReference>
<organism evidence="6 7">
    <name type="scientific">Lawsonibacter faecis</name>
    <dbReference type="NCBI Taxonomy" id="2763052"/>
    <lineage>
        <taxon>Bacteria</taxon>
        <taxon>Bacillati</taxon>
        <taxon>Bacillota</taxon>
        <taxon>Clostridia</taxon>
        <taxon>Eubacteriales</taxon>
        <taxon>Oscillospiraceae</taxon>
        <taxon>Lawsonibacter</taxon>
    </lineage>
</organism>
<dbReference type="EMBL" id="JACOPQ010000006">
    <property type="protein sequence ID" value="MBC5737224.1"/>
    <property type="molecule type" value="Genomic_DNA"/>
</dbReference>
<feature type="domain" description="4Fe-4S ferredoxin-type" evidence="5">
    <location>
        <begin position="63"/>
        <end position="92"/>
    </location>
</feature>
<dbReference type="Proteomes" id="UP000607645">
    <property type="component" value="Unassembled WGS sequence"/>
</dbReference>
<feature type="domain" description="4Fe-4S ferredoxin-type" evidence="5">
    <location>
        <begin position="93"/>
        <end position="123"/>
    </location>
</feature>
<evidence type="ECO:0000313" key="7">
    <source>
        <dbReference type="Proteomes" id="UP000607645"/>
    </source>
</evidence>
<dbReference type="SUPFAM" id="SSF54862">
    <property type="entry name" value="4Fe-4S ferredoxins"/>
    <property type="match status" value="1"/>
</dbReference>
<dbReference type="PANTHER" id="PTHR43687:SF1">
    <property type="entry name" value="FERREDOXIN III"/>
    <property type="match status" value="1"/>
</dbReference>
<dbReference type="GO" id="GO:0051539">
    <property type="term" value="F:4 iron, 4 sulfur cluster binding"/>
    <property type="evidence" value="ECO:0007669"/>
    <property type="project" value="UniProtKB-KW"/>
</dbReference>
<keyword evidence="1" id="KW-0004">4Fe-4S</keyword>
<comment type="caution">
    <text evidence="6">The sequence shown here is derived from an EMBL/GenBank/DDBJ whole genome shotgun (WGS) entry which is preliminary data.</text>
</comment>
<evidence type="ECO:0000256" key="3">
    <source>
        <dbReference type="ARBA" id="ARBA00023004"/>
    </source>
</evidence>
<protein>
    <submittedName>
        <fullName evidence="6">Ferredoxin family protein</fullName>
    </submittedName>
</protein>
<gene>
    <name evidence="6" type="ORF">H8S62_09400</name>
</gene>
<keyword evidence="7" id="KW-1185">Reference proteome</keyword>
<evidence type="ECO:0000259" key="5">
    <source>
        <dbReference type="PROSITE" id="PS51379"/>
    </source>
</evidence>
<reference evidence="6" key="1">
    <citation type="submission" date="2020-08" db="EMBL/GenBank/DDBJ databases">
        <title>Genome public.</title>
        <authorList>
            <person name="Liu C."/>
            <person name="Sun Q."/>
        </authorList>
    </citation>
    <scope>NUCLEOTIDE SEQUENCE</scope>
    <source>
        <strain evidence="6">NSJ-52</strain>
    </source>
</reference>
<accession>A0A8J6MD65</accession>
<evidence type="ECO:0000256" key="4">
    <source>
        <dbReference type="ARBA" id="ARBA00023014"/>
    </source>
</evidence>
<evidence type="ECO:0000313" key="6">
    <source>
        <dbReference type="EMBL" id="MBC5737224.1"/>
    </source>
</evidence>
<keyword evidence="2" id="KW-0479">Metal-binding</keyword>
<dbReference type="Pfam" id="PF12838">
    <property type="entry name" value="Fer4_7"/>
    <property type="match status" value="1"/>
</dbReference>
<evidence type="ECO:0000256" key="2">
    <source>
        <dbReference type="ARBA" id="ARBA00022723"/>
    </source>
</evidence>
<dbReference type="InterPro" id="IPR017900">
    <property type="entry name" value="4Fe4S_Fe_S_CS"/>
</dbReference>
<dbReference type="PANTHER" id="PTHR43687">
    <property type="entry name" value="ADENYLYLSULFATE REDUCTASE, BETA SUBUNIT"/>
    <property type="match status" value="1"/>
</dbReference>
<proteinExistence type="predicted"/>